<evidence type="ECO:0000259" key="5">
    <source>
        <dbReference type="PROSITE" id="PS50850"/>
    </source>
</evidence>
<feature type="transmembrane region" description="Helical" evidence="4">
    <location>
        <begin position="243"/>
        <end position="260"/>
    </location>
</feature>
<dbReference type="PROSITE" id="PS50850">
    <property type="entry name" value="MFS"/>
    <property type="match status" value="1"/>
</dbReference>
<dbReference type="GO" id="GO:0022857">
    <property type="term" value="F:transmembrane transporter activity"/>
    <property type="evidence" value="ECO:0007669"/>
    <property type="project" value="InterPro"/>
</dbReference>
<feature type="transmembrane region" description="Helical" evidence="4">
    <location>
        <begin position="272"/>
        <end position="291"/>
    </location>
</feature>
<evidence type="ECO:0000313" key="6">
    <source>
        <dbReference type="EMBL" id="MBB4043897.1"/>
    </source>
</evidence>
<feature type="transmembrane region" description="Helical" evidence="4">
    <location>
        <begin position="100"/>
        <end position="123"/>
    </location>
</feature>
<dbReference type="PANTHER" id="PTHR23531">
    <property type="entry name" value="QUINOLENE RESISTANCE PROTEIN NORA"/>
    <property type="match status" value="1"/>
</dbReference>
<accession>A0A840CV12</accession>
<dbReference type="InterPro" id="IPR052714">
    <property type="entry name" value="MFS_Exporter"/>
</dbReference>
<keyword evidence="1 4" id="KW-0812">Transmembrane</keyword>
<feature type="transmembrane region" description="Helical" evidence="4">
    <location>
        <begin position="75"/>
        <end position="94"/>
    </location>
</feature>
<feature type="transmembrane region" description="Helical" evidence="4">
    <location>
        <begin position="206"/>
        <end position="231"/>
    </location>
</feature>
<evidence type="ECO:0000256" key="1">
    <source>
        <dbReference type="ARBA" id="ARBA00022692"/>
    </source>
</evidence>
<reference evidence="6" key="1">
    <citation type="submission" date="2020-08" db="EMBL/GenBank/DDBJ databases">
        <title>Genomic Encyclopedia of Type Strains, Phase IV (KMG-IV): sequencing the most valuable type-strain genomes for metagenomic binning, comparative biology and taxonomic classification.</title>
        <authorList>
            <person name="Goeker M."/>
        </authorList>
    </citation>
    <scope>NUCLEOTIDE SEQUENCE [LARGE SCALE GENOMIC DNA]</scope>
    <source>
        <strain evidence="6">DSM 105720</strain>
    </source>
</reference>
<dbReference type="Proteomes" id="UP000560658">
    <property type="component" value="Unassembled WGS sequence"/>
</dbReference>
<evidence type="ECO:0000256" key="2">
    <source>
        <dbReference type="ARBA" id="ARBA00022989"/>
    </source>
</evidence>
<dbReference type="SUPFAM" id="SSF103473">
    <property type="entry name" value="MFS general substrate transporter"/>
    <property type="match status" value="1"/>
</dbReference>
<feature type="transmembrane region" description="Helical" evidence="4">
    <location>
        <begin position="144"/>
        <end position="160"/>
    </location>
</feature>
<feature type="domain" description="Major facilitator superfamily (MFS) profile" evidence="5">
    <location>
        <begin position="9"/>
        <end position="376"/>
    </location>
</feature>
<keyword evidence="3 4" id="KW-0472">Membrane</keyword>
<dbReference type="AlphaFoldDB" id="A0A840CV12"/>
<gene>
    <name evidence="6" type="ORF">GGR06_001683</name>
</gene>
<protein>
    <submittedName>
        <fullName evidence="6">MFS family permease</fullName>
    </submittedName>
</protein>
<dbReference type="InterPro" id="IPR036259">
    <property type="entry name" value="MFS_trans_sf"/>
</dbReference>
<dbReference type="Gene3D" id="1.20.1250.20">
    <property type="entry name" value="MFS general substrate transporter like domains"/>
    <property type="match status" value="1"/>
</dbReference>
<feature type="transmembrane region" description="Helical" evidence="4">
    <location>
        <begin position="330"/>
        <end position="351"/>
    </location>
</feature>
<evidence type="ECO:0000256" key="3">
    <source>
        <dbReference type="ARBA" id="ARBA00023136"/>
    </source>
</evidence>
<feature type="transmembrane region" description="Helical" evidence="4">
    <location>
        <begin position="357"/>
        <end position="377"/>
    </location>
</feature>
<dbReference type="InterPro" id="IPR011701">
    <property type="entry name" value="MFS"/>
</dbReference>
<keyword evidence="7" id="KW-1185">Reference proteome</keyword>
<dbReference type="InterPro" id="IPR020846">
    <property type="entry name" value="MFS_dom"/>
</dbReference>
<feature type="transmembrane region" description="Helical" evidence="4">
    <location>
        <begin position="9"/>
        <end position="28"/>
    </location>
</feature>
<comment type="caution">
    <text evidence="6">The sequence shown here is derived from an EMBL/GenBank/DDBJ whole genome shotgun (WGS) entry which is preliminary data.</text>
</comment>
<proteinExistence type="predicted"/>
<sequence>MAPTLWTNHFMRICLANLLMFISLYVMFPVLPLEMAGRLGVPVTQTGIMFLFFTLGMFLIGPFHAYLIDAYKRKFVCIFSLAAMMAATVGYAFVSSLTELLLLSTAQGVAFGLATTAGITLAIDVTGSTLRSAGNVSLSWITRFGMIAGVALGIWFYQTYGFRDSLYLSITVGSIGILSAWGVYVPFRAPIVTKLYSLDRFLLPRAWLPSLNLILIAFIPGLLIASVHPYLNSCILGGIGRPLPFFLGIGVGFLSSLLLFRMLRLKDKTLRTVIMGISLLVIGMVMLIPCIPMLVPAVILGLGLGLAIPEFLLIFVKLSEHCQRGTANTTHLLCCEIGFSLGMATSCVVDMDQLVLIGQLASGASLLFFLLLTYPYFLKMKIR</sequence>
<dbReference type="Pfam" id="PF07690">
    <property type="entry name" value="MFS_1"/>
    <property type="match status" value="1"/>
</dbReference>
<dbReference type="EMBL" id="JACIER010000005">
    <property type="protein sequence ID" value="MBB4043897.1"/>
    <property type="molecule type" value="Genomic_DNA"/>
</dbReference>
<evidence type="ECO:0000256" key="4">
    <source>
        <dbReference type="SAM" id="Phobius"/>
    </source>
</evidence>
<dbReference type="PANTHER" id="PTHR23531:SF1">
    <property type="entry name" value="QUINOLENE RESISTANCE PROTEIN NORA"/>
    <property type="match status" value="1"/>
</dbReference>
<dbReference type="RefSeq" id="WP_044161616.1">
    <property type="nucleotide sequence ID" value="NZ_JACIER010000005.1"/>
</dbReference>
<feature type="transmembrane region" description="Helical" evidence="4">
    <location>
        <begin position="297"/>
        <end position="318"/>
    </location>
</feature>
<organism evidence="6 7">
    <name type="scientific">Bacteroides reticulotermitis</name>
    <dbReference type="NCBI Taxonomy" id="1133319"/>
    <lineage>
        <taxon>Bacteria</taxon>
        <taxon>Pseudomonadati</taxon>
        <taxon>Bacteroidota</taxon>
        <taxon>Bacteroidia</taxon>
        <taxon>Bacteroidales</taxon>
        <taxon>Bacteroidaceae</taxon>
        <taxon>Bacteroides</taxon>
    </lineage>
</organism>
<name>A0A840CV12_9BACE</name>
<keyword evidence="2 4" id="KW-1133">Transmembrane helix</keyword>
<feature type="transmembrane region" description="Helical" evidence="4">
    <location>
        <begin position="166"/>
        <end position="185"/>
    </location>
</feature>
<feature type="transmembrane region" description="Helical" evidence="4">
    <location>
        <begin position="48"/>
        <end position="68"/>
    </location>
</feature>
<evidence type="ECO:0000313" key="7">
    <source>
        <dbReference type="Proteomes" id="UP000560658"/>
    </source>
</evidence>